<dbReference type="STRING" id="456.Ljor_2489"/>
<evidence type="ECO:0000313" key="2">
    <source>
        <dbReference type="EMBL" id="KTD18183.1"/>
    </source>
</evidence>
<comment type="caution">
    <text evidence="2">The sequence shown here is derived from an EMBL/GenBank/DDBJ whole genome shotgun (WGS) entry which is preliminary data.</text>
</comment>
<proteinExistence type="predicted"/>
<gene>
    <name evidence="2" type="ORF">Ljor_2489</name>
</gene>
<reference evidence="2 3" key="1">
    <citation type="submission" date="2015-11" db="EMBL/GenBank/DDBJ databases">
        <title>Genomic analysis of 38 Legionella species identifies large and diverse effector repertoires.</title>
        <authorList>
            <person name="Burstein D."/>
            <person name="Amaro F."/>
            <person name="Zusman T."/>
            <person name="Lifshitz Z."/>
            <person name="Cohen O."/>
            <person name="Gilbert J.A."/>
            <person name="Pupko T."/>
            <person name="Shuman H.A."/>
            <person name="Segal G."/>
        </authorList>
    </citation>
    <scope>NUCLEOTIDE SEQUENCE [LARGE SCALE GENOMIC DNA]</scope>
    <source>
        <strain evidence="2 3">BL-540</strain>
    </source>
</reference>
<accession>A0A0W0VDJ3</accession>
<sequence>MNDLEQAVKNAFAASGANSEANKAYLEFIKGNFMIPIDKHSSPDNPEVLFLAENNQTFLPVFTSQDYFDEWAKEISDSIHVLVLTGVDLLKGVGEQVTVCLNIGSPIYKEFNPAELARMRSMVLKFFK</sequence>
<protein>
    <submittedName>
        <fullName evidence="2">Putative Fe-S center protein</fullName>
    </submittedName>
</protein>
<dbReference type="InterPro" id="IPR009839">
    <property type="entry name" value="SseB_N"/>
</dbReference>
<dbReference type="Proteomes" id="UP000055035">
    <property type="component" value="Unassembled WGS sequence"/>
</dbReference>
<dbReference type="AlphaFoldDB" id="A0A0W0VDJ3"/>
<dbReference type="PATRIC" id="fig|456.5.peg.2676"/>
<evidence type="ECO:0000313" key="3">
    <source>
        <dbReference type="Proteomes" id="UP000055035"/>
    </source>
</evidence>
<dbReference type="Pfam" id="PF07179">
    <property type="entry name" value="SseB"/>
    <property type="match status" value="1"/>
</dbReference>
<organism evidence="2 3">
    <name type="scientific">Legionella jordanis</name>
    <dbReference type="NCBI Taxonomy" id="456"/>
    <lineage>
        <taxon>Bacteria</taxon>
        <taxon>Pseudomonadati</taxon>
        <taxon>Pseudomonadota</taxon>
        <taxon>Gammaproteobacteria</taxon>
        <taxon>Legionellales</taxon>
        <taxon>Legionellaceae</taxon>
        <taxon>Legionella</taxon>
    </lineage>
</organism>
<keyword evidence="3" id="KW-1185">Reference proteome</keyword>
<dbReference type="OrthoDB" id="5637847at2"/>
<evidence type="ECO:0000259" key="1">
    <source>
        <dbReference type="Pfam" id="PF07179"/>
    </source>
</evidence>
<dbReference type="RefSeq" id="WP_058471867.1">
    <property type="nucleotide sequence ID" value="NZ_CAAAIC010000010.1"/>
</dbReference>
<feature type="domain" description="SseB protein N-terminal" evidence="1">
    <location>
        <begin position="11"/>
        <end position="117"/>
    </location>
</feature>
<name>A0A0W0VDJ3_9GAMM</name>
<dbReference type="EMBL" id="LNYJ01000011">
    <property type="protein sequence ID" value="KTD18183.1"/>
    <property type="molecule type" value="Genomic_DNA"/>
</dbReference>